<dbReference type="EMBL" id="JALLPJ020000297">
    <property type="protein sequence ID" value="KAL3796327.1"/>
    <property type="molecule type" value="Genomic_DNA"/>
</dbReference>
<dbReference type="AlphaFoldDB" id="A0ABD3Q8G0"/>
<reference evidence="1 2" key="1">
    <citation type="submission" date="2024-10" db="EMBL/GenBank/DDBJ databases">
        <title>Updated reference genomes for cyclostephanoid diatoms.</title>
        <authorList>
            <person name="Roberts W.R."/>
            <person name="Alverson A.J."/>
        </authorList>
    </citation>
    <scope>NUCLEOTIDE SEQUENCE [LARGE SCALE GENOMIC DNA]</scope>
    <source>
        <strain evidence="1 2">AJA010-31</strain>
    </source>
</reference>
<gene>
    <name evidence="1" type="ORF">ACHAWO_008996</name>
</gene>
<sequence length="213" mass="24474">MPSNKKARAKAKKAAKAAEKAARNQCFHNDDETTQFRNVNESDVVACRQLTTDLYLNYKHQLHGNNEETTVEAISQLVSVLIWTHRETVFNNGPRKKLLREMLVSQGTTCISIDANEVDLLNTEVFFISYPILLLLLIVRLEVLEKYDSILDSHGLQMAEIKTCECNTHYCSSECARADWADYKKVCKDWKEKREQLSKKKECDAREAQNISE</sequence>
<evidence type="ECO:0000313" key="1">
    <source>
        <dbReference type="EMBL" id="KAL3796327.1"/>
    </source>
</evidence>
<organism evidence="1 2">
    <name type="scientific">Cyclotella atomus</name>
    <dbReference type="NCBI Taxonomy" id="382360"/>
    <lineage>
        <taxon>Eukaryota</taxon>
        <taxon>Sar</taxon>
        <taxon>Stramenopiles</taxon>
        <taxon>Ochrophyta</taxon>
        <taxon>Bacillariophyta</taxon>
        <taxon>Coscinodiscophyceae</taxon>
        <taxon>Thalassiosirophycidae</taxon>
        <taxon>Stephanodiscales</taxon>
        <taxon>Stephanodiscaceae</taxon>
        <taxon>Cyclotella</taxon>
    </lineage>
</organism>
<comment type="caution">
    <text evidence="1">The sequence shown here is derived from an EMBL/GenBank/DDBJ whole genome shotgun (WGS) entry which is preliminary data.</text>
</comment>
<proteinExistence type="predicted"/>
<accession>A0ABD3Q8G0</accession>
<protein>
    <recommendedName>
        <fullName evidence="3">MYND-type domain-containing protein</fullName>
    </recommendedName>
</protein>
<evidence type="ECO:0000313" key="2">
    <source>
        <dbReference type="Proteomes" id="UP001530400"/>
    </source>
</evidence>
<evidence type="ECO:0008006" key="3">
    <source>
        <dbReference type="Google" id="ProtNLM"/>
    </source>
</evidence>
<dbReference type="Proteomes" id="UP001530400">
    <property type="component" value="Unassembled WGS sequence"/>
</dbReference>
<keyword evidence="2" id="KW-1185">Reference proteome</keyword>
<name>A0ABD3Q8G0_9STRA</name>